<dbReference type="EMBL" id="DTPE01000170">
    <property type="protein sequence ID" value="HGE75264.1"/>
    <property type="molecule type" value="Genomic_DNA"/>
</dbReference>
<comment type="caution">
    <text evidence="1">The sequence shown here is derived from an EMBL/GenBank/DDBJ whole genome shotgun (WGS) entry which is preliminary data.</text>
</comment>
<dbReference type="InterPro" id="IPR052924">
    <property type="entry name" value="OsmC/Ohr_hydroprdx_reductase"/>
</dbReference>
<dbReference type="PANTHER" id="PTHR35368:SF1">
    <property type="entry name" value="HYDROPEROXIDE REDUCTASE"/>
    <property type="match status" value="1"/>
</dbReference>
<dbReference type="InterPro" id="IPR015946">
    <property type="entry name" value="KH_dom-like_a/b"/>
</dbReference>
<name>A0A7V3REL5_9BACT</name>
<dbReference type="Gene3D" id="3.30.300.20">
    <property type="match status" value="1"/>
</dbReference>
<dbReference type="SUPFAM" id="SSF82784">
    <property type="entry name" value="OsmC-like"/>
    <property type="match status" value="1"/>
</dbReference>
<dbReference type="PANTHER" id="PTHR35368">
    <property type="entry name" value="HYDROPEROXIDE REDUCTASE"/>
    <property type="match status" value="1"/>
</dbReference>
<reference evidence="1" key="1">
    <citation type="journal article" date="2020" name="mSystems">
        <title>Genome- and Community-Level Interaction Insights into Carbon Utilization and Element Cycling Functions of Hydrothermarchaeota in Hydrothermal Sediment.</title>
        <authorList>
            <person name="Zhou Z."/>
            <person name="Liu Y."/>
            <person name="Xu W."/>
            <person name="Pan J."/>
            <person name="Luo Z.H."/>
            <person name="Li M."/>
        </authorList>
    </citation>
    <scope>NUCLEOTIDE SEQUENCE [LARGE SCALE GENOMIC DNA]</scope>
    <source>
        <strain evidence="1">SpSt-966</strain>
    </source>
</reference>
<accession>A0A7V3REL5</accession>
<gene>
    <name evidence="1" type="ORF">ENX73_03980</name>
</gene>
<dbReference type="InterPro" id="IPR003718">
    <property type="entry name" value="OsmC/Ohr_fam"/>
</dbReference>
<dbReference type="AlphaFoldDB" id="A0A7V3REL5"/>
<proteinExistence type="predicted"/>
<organism evidence="1">
    <name type="scientific">Mesoaciditoga lauensis</name>
    <dbReference type="NCBI Taxonomy" id="1495039"/>
    <lineage>
        <taxon>Bacteria</taxon>
        <taxon>Thermotogati</taxon>
        <taxon>Thermotogota</taxon>
        <taxon>Thermotogae</taxon>
        <taxon>Mesoaciditogales</taxon>
        <taxon>Mesoaciditogaceae</taxon>
        <taxon>Mesoaciditoga</taxon>
    </lineage>
</organism>
<dbReference type="Pfam" id="PF02566">
    <property type="entry name" value="OsmC"/>
    <property type="match status" value="1"/>
</dbReference>
<sequence>MPVMKFTVNGKCENPTKLVVTSRKFKIIIDEPENLGGTDAGTSPVEYVLAALGGCLNVVGHIVAKEMGMELKGLEINLEGDLDPAKFMGKPTSERTGFKEIRVSVKPVTTADKATLDKWIKAVEERCPVSDNLKNPTPVKIAVSK</sequence>
<dbReference type="InterPro" id="IPR036102">
    <property type="entry name" value="OsmC/Ohrsf"/>
</dbReference>
<evidence type="ECO:0000313" key="1">
    <source>
        <dbReference type="EMBL" id="HGE75264.1"/>
    </source>
</evidence>
<protein>
    <submittedName>
        <fullName evidence="1">OsmC family peroxiredoxin</fullName>
    </submittedName>
</protein>